<keyword evidence="1" id="KW-1133">Transmembrane helix</keyword>
<keyword evidence="1" id="KW-0812">Transmembrane</keyword>
<dbReference type="EMBL" id="BDQF01000007">
    <property type="protein sequence ID" value="GAW79857.1"/>
    <property type="molecule type" value="Genomic_DNA"/>
</dbReference>
<dbReference type="AlphaFoldDB" id="A0A1Y1JF68"/>
<feature type="signal peptide" evidence="2">
    <location>
        <begin position="1"/>
        <end position="15"/>
    </location>
</feature>
<accession>A0A1Y1JF68</accession>
<name>A0A1Y1JF68_PLAGO</name>
<feature type="chain" id="PRO_5012282124" description="Variable surface protein" evidence="2">
    <location>
        <begin position="16"/>
        <end position="202"/>
    </location>
</feature>
<dbReference type="InterPro" id="IPR022139">
    <property type="entry name" value="Fam-L/Fam-M-like_plasmodium"/>
</dbReference>
<gene>
    <name evidence="3" type="ORF">PGO_060010</name>
</gene>
<protein>
    <recommendedName>
        <fullName evidence="5">Variable surface protein</fullName>
    </recommendedName>
</protein>
<dbReference type="Proteomes" id="UP000195521">
    <property type="component" value="Unassembled WGS sequence"/>
</dbReference>
<evidence type="ECO:0008006" key="5">
    <source>
        <dbReference type="Google" id="ProtNLM"/>
    </source>
</evidence>
<evidence type="ECO:0000313" key="4">
    <source>
        <dbReference type="Proteomes" id="UP000195521"/>
    </source>
</evidence>
<proteinExistence type="predicted"/>
<dbReference type="GeneID" id="39746569"/>
<sequence length="202" mass="23383">MTGISKFHLFAKTLAIFFCVLVHQNLKNDSSINKSFSNVQKIDKSLNSRTCRLLSKTDVVGQPKQDDLKKCKMNEMEEIDLGLYEEPKSPNIFKRADQYFENKIINKLYDVESMSMIRHIDKRGFLKTSWKNVFLIYLLPLCIVLIGALLIGLKQLKLLGSFEYISYISLGPTVLALLPLLYIFIKVVKHIKRWKKTESYLA</sequence>
<comment type="caution">
    <text evidence="3">The sequence shown here is derived from an EMBL/GenBank/DDBJ whole genome shotgun (WGS) entry which is preliminary data.</text>
</comment>
<dbReference type="Pfam" id="PF12420">
    <property type="entry name" value="DUF3671"/>
    <property type="match status" value="1"/>
</dbReference>
<evidence type="ECO:0000313" key="3">
    <source>
        <dbReference type="EMBL" id="GAW79857.1"/>
    </source>
</evidence>
<organism evidence="3 4">
    <name type="scientific">Plasmodium gonderi</name>
    <dbReference type="NCBI Taxonomy" id="77519"/>
    <lineage>
        <taxon>Eukaryota</taxon>
        <taxon>Sar</taxon>
        <taxon>Alveolata</taxon>
        <taxon>Apicomplexa</taxon>
        <taxon>Aconoidasida</taxon>
        <taxon>Haemosporida</taxon>
        <taxon>Plasmodiidae</taxon>
        <taxon>Plasmodium</taxon>
        <taxon>Plasmodium (Plasmodium)</taxon>
    </lineage>
</organism>
<evidence type="ECO:0000256" key="1">
    <source>
        <dbReference type="SAM" id="Phobius"/>
    </source>
</evidence>
<dbReference type="RefSeq" id="XP_028542446.1">
    <property type="nucleotide sequence ID" value="XM_028686645.1"/>
</dbReference>
<keyword evidence="1" id="KW-0472">Membrane</keyword>
<reference evidence="4" key="1">
    <citation type="submission" date="2017-04" db="EMBL/GenBank/DDBJ databases">
        <title>Plasmodium gonderi genome.</title>
        <authorList>
            <person name="Arisue N."/>
            <person name="Honma H."/>
            <person name="Kawai S."/>
            <person name="Tougan T."/>
            <person name="Tanabe K."/>
            <person name="Horii T."/>
        </authorList>
    </citation>
    <scope>NUCLEOTIDE SEQUENCE [LARGE SCALE GENOMIC DNA]</scope>
    <source>
        <strain evidence="4">ATCC 30045</strain>
    </source>
</reference>
<feature type="transmembrane region" description="Helical" evidence="1">
    <location>
        <begin position="164"/>
        <end position="185"/>
    </location>
</feature>
<evidence type="ECO:0000256" key="2">
    <source>
        <dbReference type="SAM" id="SignalP"/>
    </source>
</evidence>
<keyword evidence="2" id="KW-0732">Signal</keyword>
<keyword evidence="4" id="KW-1185">Reference proteome</keyword>
<feature type="transmembrane region" description="Helical" evidence="1">
    <location>
        <begin position="132"/>
        <end position="152"/>
    </location>
</feature>